<dbReference type="InterPro" id="IPR023299">
    <property type="entry name" value="ATPase_P-typ_cyto_dom_N"/>
</dbReference>
<keyword evidence="14 15" id="KW-0472">Membrane</keyword>
<evidence type="ECO:0000256" key="12">
    <source>
        <dbReference type="ARBA" id="ARBA00022989"/>
    </source>
</evidence>
<evidence type="ECO:0000256" key="4">
    <source>
        <dbReference type="ARBA" id="ARBA00022475"/>
    </source>
</evidence>
<feature type="transmembrane region" description="Helical" evidence="15">
    <location>
        <begin position="240"/>
        <end position="262"/>
    </location>
</feature>
<name>A0A220VEJ5_9GAMM</name>
<feature type="domain" description="HMA" evidence="16">
    <location>
        <begin position="87"/>
        <end position="153"/>
    </location>
</feature>
<keyword evidence="10" id="KW-0460">Magnesium</keyword>
<dbReference type="SUPFAM" id="SSF56784">
    <property type="entry name" value="HAD-like"/>
    <property type="match status" value="1"/>
</dbReference>
<dbReference type="AlphaFoldDB" id="A0A220VEJ5"/>
<reference evidence="17 18" key="1">
    <citation type="journal article" date="2016" name="Int. J. Syst. Evol. Microbiol.">
        <title>Paraphotobacterium marinum gen. nov., sp. nov., a member of the family Vibrionaceae, isolated from surface seawater.</title>
        <authorList>
            <person name="Huang Z."/>
            <person name="Dong C."/>
            <person name="Shao Z."/>
        </authorList>
    </citation>
    <scope>NUCLEOTIDE SEQUENCE [LARGE SCALE GENOMIC DNA]</scope>
    <source>
        <strain evidence="17 18">NSCS20N07D</strain>
    </source>
</reference>
<comment type="subcellular location">
    <subcellularLocation>
        <location evidence="1">Cell membrane</location>
        <topology evidence="1">Multi-pass membrane protein</topology>
    </subcellularLocation>
</comment>
<dbReference type="SUPFAM" id="SSF55008">
    <property type="entry name" value="HMA, heavy metal-associated domain"/>
    <property type="match status" value="1"/>
</dbReference>
<feature type="transmembrane region" description="Helical" evidence="15">
    <location>
        <begin position="757"/>
        <end position="779"/>
    </location>
</feature>
<dbReference type="Pfam" id="PF12156">
    <property type="entry name" value="ATPase-cat_bd"/>
    <property type="match status" value="1"/>
</dbReference>
<keyword evidence="5" id="KW-0597">Phosphoprotein</keyword>
<accession>A0A220VEJ5</accession>
<dbReference type="InterPro" id="IPR059000">
    <property type="entry name" value="ATPase_P-type_domA"/>
</dbReference>
<dbReference type="SUPFAM" id="SSF81665">
    <property type="entry name" value="Calcium ATPase, transmembrane domain M"/>
    <property type="match status" value="1"/>
</dbReference>
<dbReference type="GO" id="GO:0016887">
    <property type="term" value="F:ATP hydrolysis activity"/>
    <property type="evidence" value="ECO:0007669"/>
    <property type="project" value="InterPro"/>
</dbReference>
<dbReference type="GO" id="GO:0005886">
    <property type="term" value="C:plasma membrane"/>
    <property type="evidence" value="ECO:0007669"/>
    <property type="project" value="UniProtKB-SubCell"/>
</dbReference>
<dbReference type="PANTHER" id="PTHR43520">
    <property type="entry name" value="ATP7, ISOFORM B"/>
    <property type="match status" value="1"/>
</dbReference>
<evidence type="ECO:0000256" key="8">
    <source>
        <dbReference type="ARBA" id="ARBA00022741"/>
    </source>
</evidence>
<keyword evidence="8 15" id="KW-0547">Nucleotide-binding</keyword>
<proteinExistence type="inferred from homology"/>
<gene>
    <name evidence="17" type="ORF">CF386_07155</name>
</gene>
<feature type="transmembrane region" description="Helical" evidence="15">
    <location>
        <begin position="444"/>
        <end position="472"/>
    </location>
</feature>
<dbReference type="Pfam" id="PF00403">
    <property type="entry name" value="HMA"/>
    <property type="match status" value="1"/>
</dbReference>
<dbReference type="PROSITE" id="PS01047">
    <property type="entry name" value="HMA_1"/>
    <property type="match status" value="1"/>
</dbReference>
<evidence type="ECO:0000256" key="7">
    <source>
        <dbReference type="ARBA" id="ARBA00022723"/>
    </source>
</evidence>
<dbReference type="InterPro" id="IPR001757">
    <property type="entry name" value="P_typ_ATPase"/>
</dbReference>
<evidence type="ECO:0000256" key="10">
    <source>
        <dbReference type="ARBA" id="ARBA00022842"/>
    </source>
</evidence>
<feature type="transmembrane region" description="Helical" evidence="15">
    <location>
        <begin position="175"/>
        <end position="195"/>
    </location>
</feature>
<keyword evidence="3" id="KW-0813">Transport</keyword>
<evidence type="ECO:0000256" key="1">
    <source>
        <dbReference type="ARBA" id="ARBA00004651"/>
    </source>
</evidence>
<keyword evidence="7 15" id="KW-0479">Metal-binding</keyword>
<keyword evidence="11" id="KW-1278">Translocase</keyword>
<dbReference type="OrthoDB" id="9814270at2"/>
<dbReference type="CDD" id="cd00371">
    <property type="entry name" value="HMA"/>
    <property type="match status" value="1"/>
</dbReference>
<keyword evidence="18" id="KW-1185">Reference proteome</keyword>
<evidence type="ECO:0000256" key="13">
    <source>
        <dbReference type="ARBA" id="ARBA00023065"/>
    </source>
</evidence>
<dbReference type="GO" id="GO:0055070">
    <property type="term" value="P:copper ion homeostasis"/>
    <property type="evidence" value="ECO:0007669"/>
    <property type="project" value="TreeGrafter"/>
</dbReference>
<keyword evidence="9 15" id="KW-0067">ATP-binding</keyword>
<feature type="transmembrane region" description="Helical" evidence="15">
    <location>
        <begin position="727"/>
        <end position="751"/>
    </location>
</feature>
<evidence type="ECO:0000313" key="18">
    <source>
        <dbReference type="Proteomes" id="UP000242175"/>
    </source>
</evidence>
<dbReference type="GO" id="GO:0005507">
    <property type="term" value="F:copper ion binding"/>
    <property type="evidence" value="ECO:0007669"/>
    <property type="project" value="TreeGrafter"/>
</dbReference>
<dbReference type="RefSeq" id="WP_089073695.1">
    <property type="nucleotide sequence ID" value="NZ_CBCSAM010000001.1"/>
</dbReference>
<keyword evidence="6 15" id="KW-0812">Transmembrane</keyword>
<dbReference type="Pfam" id="PF00122">
    <property type="entry name" value="E1-E2_ATPase"/>
    <property type="match status" value="1"/>
</dbReference>
<dbReference type="Gene3D" id="1.20.1110.10">
    <property type="entry name" value="Calcium-transporting ATPase, transmembrane domain"/>
    <property type="match status" value="1"/>
</dbReference>
<evidence type="ECO:0000256" key="5">
    <source>
        <dbReference type="ARBA" id="ARBA00022553"/>
    </source>
</evidence>
<feature type="transmembrane region" description="Helical" evidence="15">
    <location>
        <begin position="268"/>
        <end position="286"/>
    </location>
</feature>
<dbReference type="InterPro" id="IPR023214">
    <property type="entry name" value="HAD_sf"/>
</dbReference>
<dbReference type="InterPro" id="IPR006121">
    <property type="entry name" value="HMA_dom"/>
</dbReference>
<evidence type="ECO:0000259" key="16">
    <source>
        <dbReference type="PROSITE" id="PS50846"/>
    </source>
</evidence>
<protein>
    <recommendedName>
        <fullName evidence="16">HMA domain-containing protein</fullName>
    </recommendedName>
</protein>
<dbReference type="PROSITE" id="PS50846">
    <property type="entry name" value="HMA_2"/>
    <property type="match status" value="1"/>
</dbReference>
<dbReference type="InterPro" id="IPR036163">
    <property type="entry name" value="HMA_dom_sf"/>
</dbReference>
<dbReference type="InterPro" id="IPR008250">
    <property type="entry name" value="ATPase_P-typ_transduc_dom_A_sf"/>
</dbReference>
<evidence type="ECO:0000256" key="15">
    <source>
        <dbReference type="RuleBase" id="RU362081"/>
    </source>
</evidence>
<dbReference type="NCBIfam" id="TIGR01525">
    <property type="entry name" value="ATPase-IB_hvy"/>
    <property type="match status" value="1"/>
</dbReference>
<dbReference type="PRINTS" id="PR00119">
    <property type="entry name" value="CATATPASE"/>
</dbReference>
<dbReference type="Gene3D" id="3.40.1110.10">
    <property type="entry name" value="Calcium-transporting ATPase, cytoplasmic domain N"/>
    <property type="match status" value="1"/>
</dbReference>
<dbReference type="InterPro" id="IPR027256">
    <property type="entry name" value="P-typ_ATPase_IB"/>
</dbReference>
<keyword evidence="4 15" id="KW-1003">Cell membrane</keyword>
<dbReference type="Gene3D" id="3.40.50.1000">
    <property type="entry name" value="HAD superfamily/HAD-like"/>
    <property type="match status" value="1"/>
</dbReference>
<evidence type="ECO:0000256" key="9">
    <source>
        <dbReference type="ARBA" id="ARBA00022840"/>
    </source>
</evidence>
<dbReference type="InterPro" id="IPR017969">
    <property type="entry name" value="Heavy-metal-associated_CS"/>
</dbReference>
<dbReference type="Pfam" id="PF00702">
    <property type="entry name" value="Hydrolase"/>
    <property type="match status" value="1"/>
</dbReference>
<evidence type="ECO:0000256" key="14">
    <source>
        <dbReference type="ARBA" id="ARBA00023136"/>
    </source>
</evidence>
<feature type="transmembrane region" description="Helical" evidence="15">
    <location>
        <begin position="419"/>
        <end position="438"/>
    </location>
</feature>
<dbReference type="NCBIfam" id="TIGR01494">
    <property type="entry name" value="ATPase_P-type"/>
    <property type="match status" value="1"/>
</dbReference>
<comment type="similarity">
    <text evidence="2 15">Belongs to the cation transport ATPase (P-type) (TC 3.A.3) family. Type IB subfamily.</text>
</comment>
<sequence>MCKQECFHCGETIKNKELFLEINNKQEVFCCIGCLSIANILKENNLLSFYQFRKDKNQTQIIPENLKVFDHENVQKKYTSSTKVNTNEITLVISNISCAACSWVIEQSLERANGIISVKVNSQSSRAHIHWNPTELKLSDILFKIHQLGFKGVPYNKTNEEENFIQEQKKLIKKIGISSICSMQVMMFTIILYYEFFNFIESTYIQIFRWLCFIFCLPVITYCASEFYKNTYKGFKLKMINMDCTISVAIIALFFSSFYYTITMTHEVYYESICMFVTIILSCKYFQKTTLHKTFFKTQYSSDLPLTVKNTNNEIILTDELKVGDEIIVPAGHIIGADGQVSSGVSSVNESILTGEFKPQKKTKKDSVFAGTKNIDSEIIVTVGKIPSEFYINQISSINEKALMHKPHILLWAEKTSQYFLLFIFTLSFLCYLFWAGANTNQALYFSITVLVASCPCALTLSIPAAVASLLFRLNREGFFIKKGSIIEIIPKIKTIYFDKTGTLSKGDFSLIKVKLYKGFHQFDKNKILAICASLEKNSTHPIGKPFLKYVDEKVNVSSVKVFASKGVVGRFNSDTYKIGKIDFVEQSTSKKNDLNYNVFLSKNNKIIAAFLLQDKLRNDTASVLSFFAKLKKKVIILTGDTQKNTQTLLKELPINNICADMTAHQKHEVIKKNKNEIMMSVGDGANDANFLAESYLSVAMNQSANITKQSADIILAKDNISLIKKLFQYTTIANLIIKQNIIISFFYNIVMIPLAFFGFLSPLIAAAGMSLSSIVVILNSLRLTKKRSFL</sequence>
<keyword evidence="13" id="KW-0406">Ion transport</keyword>
<evidence type="ECO:0000256" key="11">
    <source>
        <dbReference type="ARBA" id="ARBA00022967"/>
    </source>
</evidence>
<dbReference type="InterPro" id="IPR023298">
    <property type="entry name" value="ATPase_P-typ_TM_dom_sf"/>
</dbReference>
<dbReference type="PANTHER" id="PTHR43520:SF5">
    <property type="entry name" value="CATION-TRANSPORTING P-TYPE ATPASE-RELATED"/>
    <property type="match status" value="1"/>
</dbReference>
<dbReference type="Gene3D" id="2.70.150.10">
    <property type="entry name" value="Calcium-transporting ATPase, cytoplasmic transduction domain A"/>
    <property type="match status" value="1"/>
</dbReference>
<evidence type="ECO:0000256" key="3">
    <source>
        <dbReference type="ARBA" id="ARBA00022448"/>
    </source>
</evidence>
<dbReference type="GO" id="GO:0043682">
    <property type="term" value="F:P-type divalent copper transporter activity"/>
    <property type="evidence" value="ECO:0007669"/>
    <property type="project" value="TreeGrafter"/>
</dbReference>
<dbReference type="EMBL" id="CP022355">
    <property type="protein sequence ID" value="ASK78787.1"/>
    <property type="molecule type" value="Genomic_DNA"/>
</dbReference>
<dbReference type="KEGG" id="pmai:CF386_07155"/>
<dbReference type="InterPro" id="IPR021993">
    <property type="entry name" value="ATPase-cat-bd"/>
</dbReference>
<dbReference type="InterPro" id="IPR036412">
    <property type="entry name" value="HAD-like_sf"/>
</dbReference>
<dbReference type="SUPFAM" id="SSF81653">
    <property type="entry name" value="Calcium ATPase, transduction domain A"/>
    <property type="match status" value="1"/>
</dbReference>
<organism evidence="17 18">
    <name type="scientific">Paraphotobacterium marinum</name>
    <dbReference type="NCBI Taxonomy" id="1755811"/>
    <lineage>
        <taxon>Bacteria</taxon>
        <taxon>Pseudomonadati</taxon>
        <taxon>Pseudomonadota</taxon>
        <taxon>Gammaproteobacteria</taxon>
        <taxon>Vibrionales</taxon>
        <taxon>Vibrionaceae</taxon>
        <taxon>Paraphotobacterium</taxon>
    </lineage>
</organism>
<evidence type="ECO:0000256" key="2">
    <source>
        <dbReference type="ARBA" id="ARBA00006024"/>
    </source>
</evidence>
<evidence type="ECO:0000256" key="6">
    <source>
        <dbReference type="ARBA" id="ARBA00022692"/>
    </source>
</evidence>
<dbReference type="Gene3D" id="3.30.70.100">
    <property type="match status" value="1"/>
</dbReference>
<dbReference type="Proteomes" id="UP000242175">
    <property type="component" value="Chromosome large"/>
</dbReference>
<keyword evidence="12 15" id="KW-1133">Transmembrane helix</keyword>
<feature type="transmembrane region" description="Helical" evidence="15">
    <location>
        <begin position="207"/>
        <end position="228"/>
    </location>
</feature>
<dbReference type="GO" id="GO:0005524">
    <property type="term" value="F:ATP binding"/>
    <property type="evidence" value="ECO:0007669"/>
    <property type="project" value="UniProtKB-UniRule"/>
</dbReference>
<evidence type="ECO:0000313" key="17">
    <source>
        <dbReference type="EMBL" id="ASK78787.1"/>
    </source>
</evidence>